<dbReference type="Pfam" id="PF13185">
    <property type="entry name" value="GAF_2"/>
    <property type="match status" value="1"/>
</dbReference>
<feature type="domain" description="ANTAR" evidence="5">
    <location>
        <begin position="168"/>
        <end position="229"/>
    </location>
</feature>
<protein>
    <submittedName>
        <fullName evidence="6">Transcriptional regulator with GAF, ATPase, and Fis domain</fullName>
    </submittedName>
</protein>
<accession>A0A7Z0E5N0</accession>
<dbReference type="Proteomes" id="UP000560069">
    <property type="component" value="Unassembled WGS sequence"/>
</dbReference>
<dbReference type="SUPFAM" id="SSF52172">
    <property type="entry name" value="CheY-like"/>
    <property type="match status" value="1"/>
</dbReference>
<dbReference type="AlphaFoldDB" id="A0A7Z0E5N0"/>
<dbReference type="SMART" id="SM01012">
    <property type="entry name" value="ANTAR"/>
    <property type="match status" value="1"/>
</dbReference>
<evidence type="ECO:0000256" key="4">
    <source>
        <dbReference type="ARBA" id="ARBA00023163"/>
    </source>
</evidence>
<keyword evidence="3" id="KW-0805">Transcription regulation</keyword>
<evidence type="ECO:0000256" key="2">
    <source>
        <dbReference type="ARBA" id="ARBA00022777"/>
    </source>
</evidence>
<proteinExistence type="predicted"/>
<dbReference type="PROSITE" id="PS50921">
    <property type="entry name" value="ANTAR"/>
    <property type="match status" value="1"/>
</dbReference>
<dbReference type="InterPro" id="IPR011006">
    <property type="entry name" value="CheY-like_superfamily"/>
</dbReference>
<evidence type="ECO:0000256" key="3">
    <source>
        <dbReference type="ARBA" id="ARBA00023015"/>
    </source>
</evidence>
<evidence type="ECO:0000313" key="7">
    <source>
        <dbReference type="Proteomes" id="UP000560069"/>
    </source>
</evidence>
<sequence length="243" mass="26746">MATADIARDFSAELHQVLLDDENISRVLGSITQLAVEHLSVNRRVLCGIVLTRDRKNIVVASSSDEAQQMDEVQAGFNEGPCLEAQRSNTLIRVPDVRYENRWPNYMNEVRDHGLRSVLAVPLGLNERASAAMNFYAVEPGAFRDEDGESARRYADVASAVVGIALRIATHAETAEDRRLAMESRTTIDLAAGIIMGQNRCSQDEAMTILKSASNHRNIKLRTLAEQIISQVGHGPASTNFES</sequence>
<dbReference type="InterPro" id="IPR029016">
    <property type="entry name" value="GAF-like_dom_sf"/>
</dbReference>
<dbReference type="InterPro" id="IPR012074">
    <property type="entry name" value="GAF_ANTAR"/>
</dbReference>
<comment type="caution">
    <text evidence="6">The sequence shown here is derived from an EMBL/GenBank/DDBJ whole genome shotgun (WGS) entry which is preliminary data.</text>
</comment>
<dbReference type="InterPro" id="IPR036388">
    <property type="entry name" value="WH-like_DNA-bd_sf"/>
</dbReference>
<dbReference type="Gene3D" id="1.10.10.10">
    <property type="entry name" value="Winged helix-like DNA-binding domain superfamily/Winged helix DNA-binding domain"/>
    <property type="match status" value="1"/>
</dbReference>
<evidence type="ECO:0000259" key="5">
    <source>
        <dbReference type="PROSITE" id="PS50921"/>
    </source>
</evidence>
<dbReference type="GO" id="GO:0016301">
    <property type="term" value="F:kinase activity"/>
    <property type="evidence" value="ECO:0007669"/>
    <property type="project" value="UniProtKB-KW"/>
</dbReference>
<keyword evidence="7" id="KW-1185">Reference proteome</keyword>
<keyword evidence="1" id="KW-0808">Transferase</keyword>
<dbReference type="SUPFAM" id="SSF55781">
    <property type="entry name" value="GAF domain-like"/>
    <property type="match status" value="1"/>
</dbReference>
<keyword evidence="4" id="KW-0804">Transcription</keyword>
<organism evidence="6 7">
    <name type="scientific">Nesterenkonia sandarakina</name>
    <dbReference type="NCBI Taxonomy" id="272918"/>
    <lineage>
        <taxon>Bacteria</taxon>
        <taxon>Bacillati</taxon>
        <taxon>Actinomycetota</taxon>
        <taxon>Actinomycetes</taxon>
        <taxon>Micrococcales</taxon>
        <taxon>Micrococcaceae</taxon>
        <taxon>Nesterenkonia</taxon>
    </lineage>
</organism>
<dbReference type="Pfam" id="PF03861">
    <property type="entry name" value="ANTAR"/>
    <property type="match status" value="1"/>
</dbReference>
<reference evidence="6 7" key="1">
    <citation type="submission" date="2020-07" db="EMBL/GenBank/DDBJ databases">
        <title>Sequencing the genomes of 1000 actinobacteria strains.</title>
        <authorList>
            <person name="Klenk H.-P."/>
        </authorList>
    </citation>
    <scope>NUCLEOTIDE SEQUENCE [LARGE SCALE GENOMIC DNA]</scope>
    <source>
        <strain evidence="6 7">DSM 15664</strain>
    </source>
</reference>
<gene>
    <name evidence="6" type="ORF">HNR11_000029</name>
</gene>
<dbReference type="InterPro" id="IPR003018">
    <property type="entry name" value="GAF"/>
</dbReference>
<evidence type="ECO:0000313" key="6">
    <source>
        <dbReference type="EMBL" id="NYJ15495.1"/>
    </source>
</evidence>
<name>A0A7Z0E5N0_9MICC</name>
<keyword evidence="2" id="KW-0418">Kinase</keyword>
<dbReference type="RefSeq" id="WP_179440584.1">
    <property type="nucleotide sequence ID" value="NZ_BAAALK010000009.1"/>
</dbReference>
<dbReference type="EMBL" id="JACCFQ010000001">
    <property type="protein sequence ID" value="NYJ15495.1"/>
    <property type="molecule type" value="Genomic_DNA"/>
</dbReference>
<dbReference type="PIRSF" id="PIRSF036625">
    <property type="entry name" value="GAF_ANTAR"/>
    <property type="match status" value="1"/>
</dbReference>
<dbReference type="GO" id="GO:0003723">
    <property type="term" value="F:RNA binding"/>
    <property type="evidence" value="ECO:0007669"/>
    <property type="project" value="InterPro"/>
</dbReference>
<dbReference type="InterPro" id="IPR005561">
    <property type="entry name" value="ANTAR"/>
</dbReference>
<evidence type="ECO:0000256" key="1">
    <source>
        <dbReference type="ARBA" id="ARBA00022679"/>
    </source>
</evidence>
<dbReference type="Gene3D" id="3.30.450.40">
    <property type="match status" value="1"/>
</dbReference>